<protein>
    <submittedName>
        <fullName evidence="3">Uncharacterized protein</fullName>
    </submittedName>
</protein>
<dbReference type="EMBL" id="BTRK01000006">
    <property type="protein sequence ID" value="GMR60770.1"/>
    <property type="molecule type" value="Genomic_DNA"/>
</dbReference>
<evidence type="ECO:0000256" key="2">
    <source>
        <dbReference type="SAM" id="MobiDB-lite"/>
    </source>
</evidence>
<evidence type="ECO:0000313" key="4">
    <source>
        <dbReference type="Proteomes" id="UP001328107"/>
    </source>
</evidence>
<feature type="compositionally biased region" description="Basic and acidic residues" evidence="2">
    <location>
        <begin position="49"/>
        <end position="60"/>
    </location>
</feature>
<feature type="compositionally biased region" description="Basic and acidic residues" evidence="2">
    <location>
        <begin position="70"/>
        <end position="81"/>
    </location>
</feature>
<accession>A0AAN5DDN1</accession>
<feature type="region of interest" description="Disordered" evidence="2">
    <location>
        <begin position="270"/>
        <end position="307"/>
    </location>
</feature>
<name>A0AAN5DDN1_9BILA</name>
<proteinExistence type="predicted"/>
<dbReference type="AlphaFoldDB" id="A0AAN5DDN1"/>
<dbReference type="Proteomes" id="UP001328107">
    <property type="component" value="Unassembled WGS sequence"/>
</dbReference>
<feature type="compositionally biased region" description="Basic and acidic residues" evidence="2">
    <location>
        <begin position="94"/>
        <end position="123"/>
    </location>
</feature>
<reference evidence="4" key="1">
    <citation type="submission" date="2022-10" db="EMBL/GenBank/DDBJ databases">
        <title>Genome assembly of Pristionchus species.</title>
        <authorList>
            <person name="Yoshida K."/>
            <person name="Sommer R.J."/>
        </authorList>
    </citation>
    <scope>NUCLEOTIDE SEQUENCE [LARGE SCALE GENOMIC DNA]</scope>
    <source>
        <strain evidence="4">RS5460</strain>
    </source>
</reference>
<feature type="region of interest" description="Disordered" evidence="2">
    <location>
        <begin position="36"/>
        <end position="142"/>
    </location>
</feature>
<feature type="coiled-coil region" evidence="1">
    <location>
        <begin position="217"/>
        <end position="244"/>
    </location>
</feature>
<feature type="compositionally biased region" description="Acidic residues" evidence="2">
    <location>
        <begin position="282"/>
        <end position="295"/>
    </location>
</feature>
<evidence type="ECO:0000256" key="1">
    <source>
        <dbReference type="SAM" id="Coils"/>
    </source>
</evidence>
<gene>
    <name evidence="3" type="ORF">PMAYCL1PPCAC_30965</name>
</gene>
<keyword evidence="1" id="KW-0175">Coiled coil</keyword>
<comment type="caution">
    <text evidence="3">The sequence shown here is derived from an EMBL/GenBank/DDBJ whole genome shotgun (WGS) entry which is preliminary data.</text>
</comment>
<evidence type="ECO:0000313" key="3">
    <source>
        <dbReference type="EMBL" id="GMR60770.1"/>
    </source>
</evidence>
<sequence>MSKERPVVLKGKNVALTHLENRIKRVRLLTEQAALLEEGRRMNSSQHASEVRKEKVDRSPVRPSRLPIEAARRKEGRERSVSAKPSTQPSTSKEPVRSEVRRETRKSAERPTSKSREMYKSKDSSSYAKRPTASPASSTESIQRLMDEVKRLRDENEKLKGKVEVDLTNSQDLKEWPRKDLLKLIAQLESKEVRKPVQAAVRKLQEMGDTMSLHDQLQLARETVENLKLQNANLQEELDAAKSVSPPPPHPVIRMIPAVPRLDMDWLNNSIDSPAKNGDHGEEVEDVVDEEEEAGENGHGDQTTKQDLYGVITDPALMPRWEYEQIACDIVHATRAAILRKRFMERWKKEREHPERHLKK</sequence>
<organism evidence="3 4">
    <name type="scientific">Pristionchus mayeri</name>
    <dbReference type="NCBI Taxonomy" id="1317129"/>
    <lineage>
        <taxon>Eukaryota</taxon>
        <taxon>Metazoa</taxon>
        <taxon>Ecdysozoa</taxon>
        <taxon>Nematoda</taxon>
        <taxon>Chromadorea</taxon>
        <taxon>Rhabditida</taxon>
        <taxon>Rhabditina</taxon>
        <taxon>Diplogasteromorpha</taxon>
        <taxon>Diplogasteroidea</taxon>
        <taxon>Neodiplogasteridae</taxon>
        <taxon>Pristionchus</taxon>
    </lineage>
</organism>
<feature type="compositionally biased region" description="Polar residues" evidence="2">
    <location>
        <begin position="83"/>
        <end position="93"/>
    </location>
</feature>
<keyword evidence="4" id="KW-1185">Reference proteome</keyword>